<proteinExistence type="predicted"/>
<evidence type="ECO:0000313" key="2">
    <source>
        <dbReference type="EMBL" id="TSJ40119.1"/>
    </source>
</evidence>
<comment type="caution">
    <text evidence="2">The sequence shown here is derived from an EMBL/GenBank/DDBJ whole genome shotgun (WGS) entry which is preliminary data.</text>
</comment>
<gene>
    <name evidence="2" type="ORF">FO442_16095</name>
</gene>
<dbReference type="RefSeq" id="WP_144334247.1">
    <property type="nucleotide sequence ID" value="NZ_VLPL01000009.1"/>
</dbReference>
<keyword evidence="1" id="KW-0732">Signal</keyword>
<reference evidence="2 3" key="1">
    <citation type="submission" date="2019-07" db="EMBL/GenBank/DDBJ databases">
        <authorList>
            <person name="Huq M.A."/>
        </authorList>
    </citation>
    <scope>NUCLEOTIDE SEQUENCE [LARGE SCALE GENOMIC DNA]</scope>
    <source>
        <strain evidence="2 3">MAH-3</strain>
    </source>
</reference>
<feature type="chain" id="PRO_5021911639" description="DUF3298 domain-containing protein" evidence="1">
    <location>
        <begin position="23"/>
        <end position="237"/>
    </location>
</feature>
<organism evidence="2 3">
    <name type="scientific">Fluviicola chungangensis</name>
    <dbReference type="NCBI Taxonomy" id="2597671"/>
    <lineage>
        <taxon>Bacteria</taxon>
        <taxon>Pseudomonadati</taxon>
        <taxon>Bacteroidota</taxon>
        <taxon>Flavobacteriia</taxon>
        <taxon>Flavobacteriales</taxon>
        <taxon>Crocinitomicaceae</taxon>
        <taxon>Fluviicola</taxon>
    </lineage>
</organism>
<dbReference type="Proteomes" id="UP000316008">
    <property type="component" value="Unassembled WGS sequence"/>
</dbReference>
<dbReference type="AlphaFoldDB" id="A0A556MJS0"/>
<evidence type="ECO:0000256" key="1">
    <source>
        <dbReference type="SAM" id="SignalP"/>
    </source>
</evidence>
<evidence type="ECO:0008006" key="4">
    <source>
        <dbReference type="Google" id="ProtNLM"/>
    </source>
</evidence>
<sequence>MKPSSIFILLLFFILASCSVETQKTNPVNDQLIQYIQKRYKTSEVSSIIGSESKNGKTNTSLLITVGKSNVIDSSKSDPQLFASDIAFRQFCDMKEQERKKYDMITVKINQRNKVTEVNYTKEKLLEVNVNLLWLDGFFRLIEEKEYALAKTQFNPKLVDTSTVELESIFEAVHTNLGKLNRHELQGFEIRDIKVDGKTYRVLQANYIFFYDEHYTQAKYAVLMDEPEQKLVNFLIQ</sequence>
<feature type="signal peptide" evidence="1">
    <location>
        <begin position="1"/>
        <end position="22"/>
    </location>
</feature>
<keyword evidence="3" id="KW-1185">Reference proteome</keyword>
<protein>
    <recommendedName>
        <fullName evidence="4">DUF3298 domain-containing protein</fullName>
    </recommendedName>
</protein>
<dbReference type="EMBL" id="VLPL01000009">
    <property type="protein sequence ID" value="TSJ40119.1"/>
    <property type="molecule type" value="Genomic_DNA"/>
</dbReference>
<accession>A0A556MJS0</accession>
<dbReference type="PROSITE" id="PS51257">
    <property type="entry name" value="PROKAR_LIPOPROTEIN"/>
    <property type="match status" value="1"/>
</dbReference>
<evidence type="ECO:0000313" key="3">
    <source>
        <dbReference type="Proteomes" id="UP000316008"/>
    </source>
</evidence>
<name>A0A556MJS0_9FLAO</name>